<gene>
    <name evidence="2" type="ORF">EVAR_24881_1</name>
</gene>
<protein>
    <submittedName>
        <fullName evidence="2">Uncharacterized protein</fullName>
    </submittedName>
</protein>
<dbReference type="EMBL" id="BGZK01000282">
    <property type="protein sequence ID" value="GBP33967.1"/>
    <property type="molecule type" value="Genomic_DNA"/>
</dbReference>
<comment type="caution">
    <text evidence="2">The sequence shown here is derived from an EMBL/GenBank/DDBJ whole genome shotgun (WGS) entry which is preliminary data.</text>
</comment>
<evidence type="ECO:0000313" key="3">
    <source>
        <dbReference type="Proteomes" id="UP000299102"/>
    </source>
</evidence>
<organism evidence="2 3">
    <name type="scientific">Eumeta variegata</name>
    <name type="common">Bagworm moth</name>
    <name type="synonym">Eumeta japonica</name>
    <dbReference type="NCBI Taxonomy" id="151549"/>
    <lineage>
        <taxon>Eukaryota</taxon>
        <taxon>Metazoa</taxon>
        <taxon>Ecdysozoa</taxon>
        <taxon>Arthropoda</taxon>
        <taxon>Hexapoda</taxon>
        <taxon>Insecta</taxon>
        <taxon>Pterygota</taxon>
        <taxon>Neoptera</taxon>
        <taxon>Endopterygota</taxon>
        <taxon>Lepidoptera</taxon>
        <taxon>Glossata</taxon>
        <taxon>Ditrysia</taxon>
        <taxon>Tineoidea</taxon>
        <taxon>Psychidae</taxon>
        <taxon>Oiketicinae</taxon>
        <taxon>Eumeta</taxon>
    </lineage>
</organism>
<evidence type="ECO:0000313" key="2">
    <source>
        <dbReference type="EMBL" id="GBP33967.1"/>
    </source>
</evidence>
<accession>A0A4C1V6S6</accession>
<sequence length="137" mass="15857">MSIRRHARAHSECQYGGRHGEEVGPFTASDSTRPEPARRPCRGKRRLPDMQFTILRKLFLANIKLLMLRRPEKTSIEKWAVCRRDAFGDKLSRTKQNLVMTFSRRPQTQIFLSQVRRCSAVVFLRARNPVCGPYAAN</sequence>
<reference evidence="2 3" key="1">
    <citation type="journal article" date="2019" name="Commun. Biol.">
        <title>The bagworm genome reveals a unique fibroin gene that provides high tensile strength.</title>
        <authorList>
            <person name="Kono N."/>
            <person name="Nakamura H."/>
            <person name="Ohtoshi R."/>
            <person name="Tomita M."/>
            <person name="Numata K."/>
            <person name="Arakawa K."/>
        </authorList>
    </citation>
    <scope>NUCLEOTIDE SEQUENCE [LARGE SCALE GENOMIC DNA]</scope>
</reference>
<feature type="region of interest" description="Disordered" evidence="1">
    <location>
        <begin position="1"/>
        <end position="43"/>
    </location>
</feature>
<dbReference type="Proteomes" id="UP000299102">
    <property type="component" value="Unassembled WGS sequence"/>
</dbReference>
<evidence type="ECO:0000256" key="1">
    <source>
        <dbReference type="SAM" id="MobiDB-lite"/>
    </source>
</evidence>
<keyword evidence="3" id="KW-1185">Reference proteome</keyword>
<name>A0A4C1V6S6_EUMVA</name>
<dbReference type="AlphaFoldDB" id="A0A4C1V6S6"/>
<proteinExistence type="predicted"/>